<reference evidence="7 8" key="1">
    <citation type="submission" date="2024-04" db="EMBL/GenBank/DDBJ databases">
        <title>Isolation of an actinomycete strain from pig manure.</title>
        <authorList>
            <person name="Gong T."/>
            <person name="Yu Z."/>
            <person name="An M."/>
            <person name="Wei C."/>
            <person name="Yang W."/>
            <person name="Liu L."/>
        </authorList>
    </citation>
    <scope>NUCLEOTIDE SEQUENCE [LARGE SCALE GENOMIC DNA]</scope>
    <source>
        <strain evidence="7 8">ZF39</strain>
    </source>
</reference>
<dbReference type="SUPFAM" id="SSF46689">
    <property type="entry name" value="Homeodomain-like"/>
    <property type="match status" value="1"/>
</dbReference>
<dbReference type="EMBL" id="CP154795">
    <property type="protein sequence ID" value="XAN07846.1"/>
    <property type="molecule type" value="Genomic_DNA"/>
</dbReference>
<dbReference type="SUPFAM" id="SSF48498">
    <property type="entry name" value="Tetracyclin repressor-like, C-terminal domain"/>
    <property type="match status" value="1"/>
</dbReference>
<evidence type="ECO:0000256" key="4">
    <source>
        <dbReference type="ARBA" id="ARBA00023163"/>
    </source>
</evidence>
<keyword evidence="2" id="KW-0805">Transcription regulation</keyword>
<proteinExistence type="predicted"/>
<feature type="DNA-binding region" description="H-T-H motif" evidence="5">
    <location>
        <begin position="31"/>
        <end position="50"/>
    </location>
</feature>
<keyword evidence="8" id="KW-1185">Reference proteome</keyword>
<dbReference type="PROSITE" id="PS50977">
    <property type="entry name" value="HTH_TETR_2"/>
    <property type="match status" value="1"/>
</dbReference>
<dbReference type="RefSeq" id="WP_425309304.1">
    <property type="nucleotide sequence ID" value="NZ_CP154795.1"/>
</dbReference>
<gene>
    <name evidence="7" type="ORF">AADG42_11200</name>
</gene>
<dbReference type="Proteomes" id="UP001442841">
    <property type="component" value="Chromosome"/>
</dbReference>
<dbReference type="InterPro" id="IPR039538">
    <property type="entry name" value="BetI_C"/>
</dbReference>
<dbReference type="Gene3D" id="1.10.357.10">
    <property type="entry name" value="Tetracycline Repressor, domain 2"/>
    <property type="match status" value="1"/>
</dbReference>
<dbReference type="Pfam" id="PF00440">
    <property type="entry name" value="TetR_N"/>
    <property type="match status" value="1"/>
</dbReference>
<evidence type="ECO:0000256" key="5">
    <source>
        <dbReference type="PROSITE-ProRule" id="PRU00335"/>
    </source>
</evidence>
<keyword evidence="1" id="KW-0678">Repressor</keyword>
<evidence type="ECO:0000259" key="6">
    <source>
        <dbReference type="PROSITE" id="PS50977"/>
    </source>
</evidence>
<protein>
    <submittedName>
        <fullName evidence="7">TetR/AcrR family transcriptional regulator</fullName>
    </submittedName>
</protein>
<feature type="domain" description="HTH tetR-type" evidence="6">
    <location>
        <begin position="8"/>
        <end position="68"/>
    </location>
</feature>
<dbReference type="PANTHER" id="PTHR30055">
    <property type="entry name" value="HTH-TYPE TRANSCRIPTIONAL REGULATOR RUTR"/>
    <property type="match status" value="1"/>
</dbReference>
<organism evidence="7 8">
    <name type="scientific">Ammonicoccus fulvus</name>
    <dbReference type="NCBI Taxonomy" id="3138240"/>
    <lineage>
        <taxon>Bacteria</taxon>
        <taxon>Bacillati</taxon>
        <taxon>Actinomycetota</taxon>
        <taxon>Actinomycetes</taxon>
        <taxon>Propionibacteriales</taxon>
        <taxon>Propionibacteriaceae</taxon>
        <taxon>Ammonicoccus</taxon>
    </lineage>
</organism>
<sequence length="216" mass="23393">MPRTADHDARREQILTGLIEVALREGLPRVTIPRVAAAAGISIGLVQHYFPTKDGLLAAAHAAVWDRIERRADAGVTRAEARHARIEHILADALCELIPLDEERRREWYLTRTFSAAALDDPELLGALVAAQGRLRARVAGAIANGRSCGEVVDDLDEHLEAAALLARVMGLADQAGWRTGITEAEVRRIVAWDCATVFRGPCTRELGDSAATHSG</sequence>
<evidence type="ECO:0000256" key="3">
    <source>
        <dbReference type="ARBA" id="ARBA00023125"/>
    </source>
</evidence>
<dbReference type="InterPro" id="IPR036271">
    <property type="entry name" value="Tet_transcr_reg_TetR-rel_C_sf"/>
</dbReference>
<evidence type="ECO:0000256" key="1">
    <source>
        <dbReference type="ARBA" id="ARBA00022491"/>
    </source>
</evidence>
<dbReference type="InterPro" id="IPR050109">
    <property type="entry name" value="HTH-type_TetR-like_transc_reg"/>
</dbReference>
<name>A0ABZ3FP48_9ACTN</name>
<dbReference type="Pfam" id="PF13977">
    <property type="entry name" value="TetR_C_6"/>
    <property type="match status" value="1"/>
</dbReference>
<dbReference type="InterPro" id="IPR009057">
    <property type="entry name" value="Homeodomain-like_sf"/>
</dbReference>
<evidence type="ECO:0000313" key="7">
    <source>
        <dbReference type="EMBL" id="XAN07846.1"/>
    </source>
</evidence>
<dbReference type="PANTHER" id="PTHR30055:SF234">
    <property type="entry name" value="HTH-TYPE TRANSCRIPTIONAL REGULATOR BETI"/>
    <property type="match status" value="1"/>
</dbReference>
<evidence type="ECO:0000256" key="2">
    <source>
        <dbReference type="ARBA" id="ARBA00023015"/>
    </source>
</evidence>
<keyword evidence="3 5" id="KW-0238">DNA-binding</keyword>
<dbReference type="InterPro" id="IPR001647">
    <property type="entry name" value="HTH_TetR"/>
</dbReference>
<evidence type="ECO:0000313" key="8">
    <source>
        <dbReference type="Proteomes" id="UP001442841"/>
    </source>
</evidence>
<keyword evidence="4" id="KW-0804">Transcription</keyword>
<accession>A0ABZ3FP48</accession>